<dbReference type="InterPro" id="IPR001789">
    <property type="entry name" value="Sig_transdc_resp-reg_receiver"/>
</dbReference>
<protein>
    <submittedName>
        <fullName evidence="9">Response regulator</fullName>
    </submittedName>
</protein>
<dbReference type="CDD" id="cd17535">
    <property type="entry name" value="REC_NarL-like"/>
    <property type="match status" value="1"/>
</dbReference>
<feature type="domain" description="HTH luxR-type" evidence="7">
    <location>
        <begin position="155"/>
        <end position="220"/>
    </location>
</feature>
<dbReference type="Gene3D" id="3.40.50.2300">
    <property type="match status" value="1"/>
</dbReference>
<dbReference type="PROSITE" id="PS50110">
    <property type="entry name" value="RESPONSE_REGULATORY"/>
    <property type="match status" value="1"/>
</dbReference>
<dbReference type="PROSITE" id="PS50043">
    <property type="entry name" value="HTH_LUXR_2"/>
    <property type="match status" value="1"/>
</dbReference>
<dbReference type="InterPro" id="IPR011006">
    <property type="entry name" value="CheY-like_superfamily"/>
</dbReference>
<dbReference type="InterPro" id="IPR000792">
    <property type="entry name" value="Tscrpt_reg_LuxR_C"/>
</dbReference>
<evidence type="ECO:0000256" key="4">
    <source>
        <dbReference type="ARBA" id="ARBA00023163"/>
    </source>
</evidence>
<evidence type="ECO:0000256" key="1">
    <source>
        <dbReference type="ARBA" id="ARBA00022553"/>
    </source>
</evidence>
<dbReference type="InterPro" id="IPR016032">
    <property type="entry name" value="Sig_transdc_resp-reg_C-effctor"/>
</dbReference>
<dbReference type="SMART" id="SM00421">
    <property type="entry name" value="HTH_LUXR"/>
    <property type="match status" value="1"/>
</dbReference>
<dbReference type="SUPFAM" id="SSF46894">
    <property type="entry name" value="C-terminal effector domain of the bipartite response regulators"/>
    <property type="match status" value="1"/>
</dbReference>
<evidence type="ECO:0000256" key="6">
    <source>
        <dbReference type="SAM" id="MobiDB-lite"/>
    </source>
</evidence>
<keyword evidence="1 5" id="KW-0597">Phosphoprotein</keyword>
<organism evidence="9 10">
    <name type="scientific">Nocardia arthritidis</name>
    <dbReference type="NCBI Taxonomy" id="228602"/>
    <lineage>
        <taxon>Bacteria</taxon>
        <taxon>Bacillati</taxon>
        <taxon>Actinomycetota</taxon>
        <taxon>Actinomycetes</taxon>
        <taxon>Mycobacteriales</taxon>
        <taxon>Nocardiaceae</taxon>
        <taxon>Nocardia</taxon>
    </lineage>
</organism>
<sequence length="222" mass="24211">MTSERPIRLIVVDDQAVVREGLALLVDLVPGIEVVGEAADGHEAIELVESLRPDVVLMDLYMPRCDGIEATTAIRQAHPETKVVVLTTYSDDDLVIRALQAGALGYLTKSADRHQIGRAVHAAAAEQAILDPAVQDTLLAAATNRNQPVRPKRPQQSPDDPLTGREKEVLDLMAAGYNNREIAQQLYISAATVKSHINRIFAKTGSRDRVQAIQNAKNLNQK</sequence>
<evidence type="ECO:0000259" key="8">
    <source>
        <dbReference type="PROSITE" id="PS50110"/>
    </source>
</evidence>
<dbReference type="SMART" id="SM00448">
    <property type="entry name" value="REC"/>
    <property type="match status" value="1"/>
</dbReference>
<keyword evidence="10" id="KW-1185">Reference proteome</keyword>
<dbReference type="InterPro" id="IPR039420">
    <property type="entry name" value="WalR-like"/>
</dbReference>
<evidence type="ECO:0000256" key="5">
    <source>
        <dbReference type="PROSITE-ProRule" id="PRU00169"/>
    </source>
</evidence>
<gene>
    <name evidence="9" type="ORF">F5544_32070</name>
</gene>
<feature type="region of interest" description="Disordered" evidence="6">
    <location>
        <begin position="142"/>
        <end position="164"/>
    </location>
</feature>
<feature type="modified residue" description="4-aspartylphosphate" evidence="5">
    <location>
        <position position="59"/>
    </location>
</feature>
<evidence type="ECO:0000256" key="2">
    <source>
        <dbReference type="ARBA" id="ARBA00023015"/>
    </source>
</evidence>
<dbReference type="Pfam" id="PF00072">
    <property type="entry name" value="Response_reg"/>
    <property type="match status" value="1"/>
</dbReference>
<evidence type="ECO:0000313" key="10">
    <source>
        <dbReference type="Proteomes" id="UP000503540"/>
    </source>
</evidence>
<dbReference type="SUPFAM" id="SSF52172">
    <property type="entry name" value="CheY-like"/>
    <property type="match status" value="1"/>
</dbReference>
<reference evidence="9 10" key="1">
    <citation type="journal article" date="2019" name="ACS Chem. Biol.">
        <title>Identification and Mobilization of a Cryptic Antibiotic Biosynthesis Gene Locus from a Human-Pathogenic Nocardia Isolate.</title>
        <authorList>
            <person name="Herisse M."/>
            <person name="Ishida K."/>
            <person name="Porter J.L."/>
            <person name="Howden B."/>
            <person name="Hertweck C."/>
            <person name="Stinear T.P."/>
            <person name="Pidot S.J."/>
        </authorList>
    </citation>
    <scope>NUCLEOTIDE SEQUENCE [LARGE SCALE GENOMIC DNA]</scope>
    <source>
        <strain evidence="9 10">AUSMDU00012717</strain>
    </source>
</reference>
<dbReference type="GO" id="GO:0006355">
    <property type="term" value="P:regulation of DNA-templated transcription"/>
    <property type="evidence" value="ECO:0007669"/>
    <property type="project" value="InterPro"/>
</dbReference>
<dbReference type="GO" id="GO:0003677">
    <property type="term" value="F:DNA binding"/>
    <property type="evidence" value="ECO:0007669"/>
    <property type="project" value="UniProtKB-KW"/>
</dbReference>
<accession>A0A6G9YMV4</accession>
<dbReference type="KEGG" id="nah:F5544_32070"/>
<proteinExistence type="predicted"/>
<dbReference type="PANTHER" id="PTHR43214">
    <property type="entry name" value="TWO-COMPONENT RESPONSE REGULATOR"/>
    <property type="match status" value="1"/>
</dbReference>
<keyword evidence="4" id="KW-0804">Transcription</keyword>
<dbReference type="Pfam" id="PF00196">
    <property type="entry name" value="GerE"/>
    <property type="match status" value="1"/>
</dbReference>
<dbReference type="InterPro" id="IPR058245">
    <property type="entry name" value="NreC/VraR/RcsB-like_REC"/>
</dbReference>
<evidence type="ECO:0000259" key="7">
    <source>
        <dbReference type="PROSITE" id="PS50043"/>
    </source>
</evidence>
<keyword evidence="2" id="KW-0805">Transcription regulation</keyword>
<feature type="domain" description="Response regulatory" evidence="8">
    <location>
        <begin position="8"/>
        <end position="124"/>
    </location>
</feature>
<dbReference type="AlphaFoldDB" id="A0A6G9YMV4"/>
<dbReference type="PROSITE" id="PS00622">
    <property type="entry name" value="HTH_LUXR_1"/>
    <property type="match status" value="1"/>
</dbReference>
<evidence type="ECO:0000256" key="3">
    <source>
        <dbReference type="ARBA" id="ARBA00023125"/>
    </source>
</evidence>
<dbReference type="EMBL" id="CP046172">
    <property type="protein sequence ID" value="QIS14253.1"/>
    <property type="molecule type" value="Genomic_DNA"/>
</dbReference>
<dbReference type="PANTHER" id="PTHR43214:SF24">
    <property type="entry name" value="TRANSCRIPTIONAL REGULATORY PROTEIN NARL-RELATED"/>
    <property type="match status" value="1"/>
</dbReference>
<dbReference type="PRINTS" id="PR00038">
    <property type="entry name" value="HTHLUXR"/>
</dbReference>
<name>A0A6G9YMV4_9NOCA</name>
<dbReference type="RefSeq" id="WP_167476689.1">
    <property type="nucleotide sequence ID" value="NZ_CP046172.1"/>
</dbReference>
<dbReference type="Proteomes" id="UP000503540">
    <property type="component" value="Chromosome"/>
</dbReference>
<dbReference type="CDD" id="cd06170">
    <property type="entry name" value="LuxR_C_like"/>
    <property type="match status" value="1"/>
</dbReference>
<keyword evidence="3" id="KW-0238">DNA-binding</keyword>
<evidence type="ECO:0000313" key="9">
    <source>
        <dbReference type="EMBL" id="QIS14253.1"/>
    </source>
</evidence>
<dbReference type="GO" id="GO:0000160">
    <property type="term" value="P:phosphorelay signal transduction system"/>
    <property type="evidence" value="ECO:0007669"/>
    <property type="project" value="InterPro"/>
</dbReference>